<dbReference type="PANTHER" id="PTHR43737:SF1">
    <property type="entry name" value="DUF1501 DOMAIN-CONTAINING PROTEIN"/>
    <property type="match status" value="1"/>
</dbReference>
<sequence length="515" mass="57146">MPRPQTPAEAAAFILRAQYYVTEQDIADVMRLGYEPWLDGKLGAAQSEMTGWDWLLRERANRMSALYSHEFATHMMWALLMNPVDGLRKRVALALSEIFVISNAGLPIESPSFAVAAYWDMLMRNALGNYRTLLTDVSLSPAMGVCLSSRGNRRGDPQTGRIPDENYAREVMQLFSIGLYELNQDGSLKMAGGKPIETYTQETVTNLAQVFTGWDFDPRNHVQATRPENVRNPMAVKPEWHSSEDVRIFGQTIAGATPPRQKLDRALDVLFQHPNVGPFIGRQLIQRLVTSHPSGQYVARVAAAFANNGAGERGDMKAVLKAIFLDPEAMAAGQGRAGRTFGKLREPMLRVAQWGATFKARKNPKVAASGTFPLWSLAEDLGQSPFDSASVFNFFRPGFVPPHTEMAAQGITAPEFQIMDEYTVVRYINLMTALVRDWYPVAGVYTAELALATKPQQLVERMNLLLAGGQLSPETMNTITQAVQAVPLDWEEGDKNRVCAAILLVMSCPEYIVQK</sequence>
<dbReference type="InterPro" id="IPR014917">
    <property type="entry name" value="DUF1800"/>
</dbReference>
<reference evidence="1 2" key="1">
    <citation type="submission" date="2017-08" db="EMBL/GenBank/DDBJ databases">
        <title>WGS of Clinical strains of the CDC Group NO-1 linked to zoonotic infections in humans.</title>
        <authorList>
            <person name="Bernier A.-M."/>
            <person name="Bernard K."/>
        </authorList>
    </citation>
    <scope>NUCLEOTIDE SEQUENCE [LARGE SCALE GENOMIC DNA]</scope>
    <source>
        <strain evidence="1 2">NML03-0146</strain>
    </source>
</reference>
<evidence type="ECO:0000313" key="2">
    <source>
        <dbReference type="Proteomes" id="UP000217999"/>
    </source>
</evidence>
<organism evidence="1 2">
    <name type="scientific">Vandammella animalimorsus</name>
    <dbReference type="NCBI Taxonomy" id="2029117"/>
    <lineage>
        <taxon>Bacteria</taxon>
        <taxon>Pseudomonadati</taxon>
        <taxon>Pseudomonadota</taxon>
        <taxon>Betaproteobacteria</taxon>
        <taxon>Burkholderiales</taxon>
        <taxon>Comamonadaceae</taxon>
        <taxon>Vandammella</taxon>
    </lineage>
</organism>
<dbReference type="Pfam" id="PF08811">
    <property type="entry name" value="DUF1800"/>
    <property type="match status" value="1"/>
</dbReference>
<gene>
    <name evidence="1" type="ORF">CK620_02705</name>
</gene>
<protein>
    <recommendedName>
        <fullName evidence="3">DUF1800 domain-containing protein</fullName>
    </recommendedName>
</protein>
<evidence type="ECO:0000313" key="1">
    <source>
        <dbReference type="EMBL" id="PAT36143.1"/>
    </source>
</evidence>
<dbReference type="Proteomes" id="UP000217999">
    <property type="component" value="Unassembled WGS sequence"/>
</dbReference>
<name>A0A2A2AEC8_9BURK</name>
<dbReference type="PANTHER" id="PTHR43737">
    <property type="entry name" value="BLL7424 PROTEIN"/>
    <property type="match status" value="1"/>
</dbReference>
<proteinExistence type="predicted"/>
<dbReference type="AlphaFoldDB" id="A0A2A2AEC8"/>
<accession>A0A2A2AEC8</accession>
<comment type="caution">
    <text evidence="1">The sequence shown here is derived from an EMBL/GenBank/DDBJ whole genome shotgun (WGS) entry which is preliminary data.</text>
</comment>
<dbReference type="EMBL" id="NSJF01000001">
    <property type="protein sequence ID" value="PAT36143.1"/>
    <property type="molecule type" value="Genomic_DNA"/>
</dbReference>
<evidence type="ECO:0008006" key="3">
    <source>
        <dbReference type="Google" id="ProtNLM"/>
    </source>
</evidence>